<accession>A0A3B0W0H0</accession>
<evidence type="ECO:0000313" key="2">
    <source>
        <dbReference type="EMBL" id="VAW49398.1"/>
    </source>
</evidence>
<reference evidence="2" key="1">
    <citation type="submission" date="2018-06" db="EMBL/GenBank/DDBJ databases">
        <authorList>
            <person name="Zhirakovskaya E."/>
        </authorList>
    </citation>
    <scope>NUCLEOTIDE SEQUENCE</scope>
</reference>
<feature type="domain" description="Polysaccharide pyruvyl transferase" evidence="1">
    <location>
        <begin position="16"/>
        <end position="260"/>
    </location>
</feature>
<name>A0A3B0W0H0_9ZZZZ</name>
<dbReference type="AlphaFoldDB" id="A0A3B0W0H0"/>
<gene>
    <name evidence="2" type="ORF">MNBD_GAMMA03-2133</name>
</gene>
<evidence type="ECO:0000259" key="1">
    <source>
        <dbReference type="Pfam" id="PF04230"/>
    </source>
</evidence>
<organism evidence="2">
    <name type="scientific">hydrothermal vent metagenome</name>
    <dbReference type="NCBI Taxonomy" id="652676"/>
    <lineage>
        <taxon>unclassified sequences</taxon>
        <taxon>metagenomes</taxon>
        <taxon>ecological metagenomes</taxon>
    </lineage>
</organism>
<proteinExistence type="predicted"/>
<dbReference type="Pfam" id="PF04230">
    <property type="entry name" value="PS_pyruv_trans"/>
    <property type="match status" value="1"/>
</dbReference>
<dbReference type="PANTHER" id="PTHR36836:SF1">
    <property type="entry name" value="COLANIC ACID BIOSYNTHESIS PROTEIN WCAK"/>
    <property type="match status" value="1"/>
</dbReference>
<protein>
    <recommendedName>
        <fullName evidence="1">Polysaccharide pyruvyl transferase domain-containing protein</fullName>
    </recommendedName>
</protein>
<sequence length="328" mass="37710">MMRVAVINDTRPTSHYGCLMVMKNLEILLQQAGVDIIWTWPVGVDWRKHLAKIEAMPKVDAIIVNGEGTIHHGSKRWQAQALVEFADYAHQALKVPAFLINATLFANDDVLYKSLSQFDQVFVRDRASFDTLESYEIACTFVPDMTFAIPTCIEYQPQKPMCVIDSVMQTDVPFLKKMSQRYQADYRSMIVARPSNYSFWKRPRRFIMSCCKWAYADRHFSLDPASFEAYLAQYQLVITGRYHTVTMCLKNHIPFVALESNTPKISFLLKEVFGSTCRMMDVHALNKINILEWQSFSDTEHTAIGVFLTNAKKANQQMIESIVCTVKE</sequence>
<dbReference type="EMBL" id="UOFC01000281">
    <property type="protein sequence ID" value="VAW49398.1"/>
    <property type="molecule type" value="Genomic_DNA"/>
</dbReference>
<dbReference type="InterPro" id="IPR007345">
    <property type="entry name" value="Polysacch_pyruvyl_Trfase"/>
</dbReference>
<dbReference type="PANTHER" id="PTHR36836">
    <property type="entry name" value="COLANIC ACID BIOSYNTHESIS PROTEIN WCAK"/>
    <property type="match status" value="1"/>
</dbReference>